<keyword evidence="2" id="KW-0727">SH2 domain</keyword>
<dbReference type="Gene3D" id="3.30.505.10">
    <property type="entry name" value="SH2 domain"/>
    <property type="match status" value="1"/>
</dbReference>
<dbReference type="GO" id="GO:0005085">
    <property type="term" value="F:guanyl-nucleotide exchange factor activity"/>
    <property type="evidence" value="ECO:0007669"/>
    <property type="project" value="UniProtKB-KW"/>
</dbReference>
<dbReference type="SMART" id="SM00252">
    <property type="entry name" value="SH2"/>
    <property type="match status" value="1"/>
</dbReference>
<evidence type="ECO:0000256" key="1">
    <source>
        <dbReference type="ARBA" id="ARBA00022658"/>
    </source>
</evidence>
<dbReference type="InterPro" id="IPR000980">
    <property type="entry name" value="SH2"/>
</dbReference>
<feature type="non-terminal residue" evidence="4">
    <location>
        <position position="1"/>
    </location>
</feature>
<dbReference type="FunFam" id="3.30.505.10:FF:000013">
    <property type="entry name" value="SH2 domain-containing protein 3C isoform X1"/>
    <property type="match status" value="1"/>
</dbReference>
<protein>
    <recommendedName>
        <fullName evidence="3">SH2 domain-containing protein</fullName>
    </recommendedName>
</protein>
<dbReference type="AlphaFoldDB" id="A0ABD0QMK3"/>
<dbReference type="InterPro" id="IPR044102">
    <property type="entry name" value="SH2_SHEP1/BCAR3/NSP1"/>
</dbReference>
<keyword evidence="1" id="KW-0344">Guanine-nucleotide releasing factor</keyword>
<feature type="non-terminal residue" evidence="4">
    <location>
        <position position="146"/>
    </location>
</feature>
<proteinExistence type="predicted"/>
<sequence length="146" mass="16571">VAENLVQRDGDFLIRDSLSSPGNYVLTCQWKNTPQHFKINKRVVAINEAYSRVQYLFEKEGFDSVPALVRYYVGNREPVSEVVGAIIFQPINRALPLRCLEEKYGVGSIRVEAGYSERKSLTSKRLSLNIMNGHTQDHTLSRGNLL</sequence>
<dbReference type="PRINTS" id="PR00401">
    <property type="entry name" value="SH2DOMAIN"/>
</dbReference>
<gene>
    <name evidence="4" type="ORF">M9458_018640</name>
</gene>
<dbReference type="PANTHER" id="PTHR14247">
    <property type="entry name" value="BREAST CANCER ANTI-ESTROGEN RESISTANCE PROTEIN 3 HOMOLOG-LIKE PROTEIN"/>
    <property type="match status" value="1"/>
</dbReference>
<dbReference type="PROSITE" id="PS50001">
    <property type="entry name" value="SH2"/>
    <property type="match status" value="1"/>
</dbReference>
<dbReference type="EMBL" id="JAMKFB020000008">
    <property type="protein sequence ID" value="KAL0186970.1"/>
    <property type="molecule type" value="Genomic_DNA"/>
</dbReference>
<evidence type="ECO:0000256" key="2">
    <source>
        <dbReference type="PROSITE-ProRule" id="PRU00191"/>
    </source>
</evidence>
<reference evidence="4 5" key="1">
    <citation type="submission" date="2024-05" db="EMBL/GenBank/DDBJ databases">
        <title>Genome sequencing and assembly of Indian major carp, Cirrhinus mrigala (Hamilton, 1822).</title>
        <authorList>
            <person name="Mohindra V."/>
            <person name="Chowdhury L.M."/>
            <person name="Lal K."/>
            <person name="Jena J.K."/>
        </authorList>
    </citation>
    <scope>NUCLEOTIDE SEQUENCE [LARGE SCALE GENOMIC DNA]</scope>
    <source>
        <strain evidence="4">CM1030</strain>
        <tissue evidence="4">Blood</tissue>
    </source>
</reference>
<evidence type="ECO:0000313" key="4">
    <source>
        <dbReference type="EMBL" id="KAL0186970.1"/>
    </source>
</evidence>
<comment type="caution">
    <text evidence="4">The sequence shown here is derived from an EMBL/GenBank/DDBJ whole genome shotgun (WGS) entry which is preliminary data.</text>
</comment>
<dbReference type="InterPro" id="IPR051853">
    <property type="entry name" value="SH2-Ras-GEF_adapter"/>
</dbReference>
<evidence type="ECO:0000259" key="3">
    <source>
        <dbReference type="PROSITE" id="PS50001"/>
    </source>
</evidence>
<dbReference type="Pfam" id="PF00017">
    <property type="entry name" value="SH2"/>
    <property type="match status" value="1"/>
</dbReference>
<dbReference type="Proteomes" id="UP001529510">
    <property type="component" value="Unassembled WGS sequence"/>
</dbReference>
<organism evidence="4 5">
    <name type="scientific">Cirrhinus mrigala</name>
    <name type="common">Mrigala</name>
    <dbReference type="NCBI Taxonomy" id="683832"/>
    <lineage>
        <taxon>Eukaryota</taxon>
        <taxon>Metazoa</taxon>
        <taxon>Chordata</taxon>
        <taxon>Craniata</taxon>
        <taxon>Vertebrata</taxon>
        <taxon>Euteleostomi</taxon>
        <taxon>Actinopterygii</taxon>
        <taxon>Neopterygii</taxon>
        <taxon>Teleostei</taxon>
        <taxon>Ostariophysi</taxon>
        <taxon>Cypriniformes</taxon>
        <taxon>Cyprinidae</taxon>
        <taxon>Labeoninae</taxon>
        <taxon>Labeonini</taxon>
        <taxon>Cirrhinus</taxon>
    </lineage>
</organism>
<accession>A0ABD0QMK3</accession>
<dbReference type="InterPro" id="IPR036860">
    <property type="entry name" value="SH2_dom_sf"/>
</dbReference>
<keyword evidence="5" id="KW-1185">Reference proteome</keyword>
<evidence type="ECO:0000313" key="5">
    <source>
        <dbReference type="Proteomes" id="UP001529510"/>
    </source>
</evidence>
<dbReference type="CDD" id="cd10337">
    <property type="entry name" value="SH2_BCAR3"/>
    <property type="match status" value="1"/>
</dbReference>
<dbReference type="SUPFAM" id="SSF55550">
    <property type="entry name" value="SH2 domain"/>
    <property type="match status" value="1"/>
</dbReference>
<dbReference type="PANTHER" id="PTHR14247:SF10">
    <property type="entry name" value="BREAST CANCER ANTI-ESTROGEN RESISTANCE PROTEIN 3"/>
    <property type="match status" value="1"/>
</dbReference>
<feature type="domain" description="SH2" evidence="3">
    <location>
        <begin position="1"/>
        <end position="91"/>
    </location>
</feature>
<name>A0ABD0QMK3_CIRMR</name>